<organism evidence="7 8">
    <name type="scientific">Nocardia otitidiscaviarum</name>
    <dbReference type="NCBI Taxonomy" id="1823"/>
    <lineage>
        <taxon>Bacteria</taxon>
        <taxon>Bacillati</taxon>
        <taxon>Actinomycetota</taxon>
        <taxon>Actinomycetes</taxon>
        <taxon>Mycobacteriales</taxon>
        <taxon>Nocardiaceae</taxon>
        <taxon>Nocardia</taxon>
    </lineage>
</organism>
<dbReference type="OrthoDB" id="5177647at2"/>
<dbReference type="SUPFAM" id="SSF54001">
    <property type="entry name" value="Cysteine proteinases"/>
    <property type="match status" value="1"/>
</dbReference>
<dbReference type="InterPro" id="IPR051794">
    <property type="entry name" value="PG_Endopeptidase_C40"/>
</dbReference>
<evidence type="ECO:0000256" key="1">
    <source>
        <dbReference type="ARBA" id="ARBA00007074"/>
    </source>
</evidence>
<dbReference type="PANTHER" id="PTHR47359">
    <property type="entry name" value="PEPTIDOGLYCAN DL-ENDOPEPTIDASE CWLO"/>
    <property type="match status" value="1"/>
</dbReference>
<dbReference type="PROSITE" id="PS51935">
    <property type="entry name" value="NLPC_P60"/>
    <property type="match status" value="1"/>
</dbReference>
<gene>
    <name evidence="7" type="ORF">NCTC1934_05403</name>
</gene>
<sequence>MATNTVKRQARGVQRSAQRAVAAGAVGAATLSALLLPAAPASAQPVTIPGVGTFDVPDQVQLPAGIPGVPESVPVVIPPIPGVEVPPAPAPFVAPQKTAGELAVDAAMSKVGSPYVYGAAGPNAFDCSGLVKWSYAQAGVDLPRTSYEQLNAGTPVSYDALQPGDIVSFYGGGHSGIYVGNGEVVHASTSGQPVKVAPISSMPFTGARRV</sequence>
<dbReference type="Proteomes" id="UP000255467">
    <property type="component" value="Unassembled WGS sequence"/>
</dbReference>
<feature type="chain" id="PRO_5016937768" evidence="5">
    <location>
        <begin position="44"/>
        <end position="210"/>
    </location>
</feature>
<keyword evidence="3 7" id="KW-0378">Hydrolase</keyword>
<reference evidence="7 8" key="1">
    <citation type="submission" date="2018-06" db="EMBL/GenBank/DDBJ databases">
        <authorList>
            <consortium name="Pathogen Informatics"/>
            <person name="Doyle S."/>
        </authorList>
    </citation>
    <scope>NUCLEOTIDE SEQUENCE [LARGE SCALE GENOMIC DNA]</scope>
    <source>
        <strain evidence="7 8">NCTC1934</strain>
    </source>
</reference>
<evidence type="ECO:0000256" key="3">
    <source>
        <dbReference type="ARBA" id="ARBA00022801"/>
    </source>
</evidence>
<keyword evidence="5" id="KW-0732">Signal</keyword>
<dbReference type="Gene3D" id="3.90.1720.10">
    <property type="entry name" value="endopeptidase domain like (from Nostoc punctiforme)"/>
    <property type="match status" value="1"/>
</dbReference>
<accession>A0A379JI89</accession>
<dbReference type="InterPro" id="IPR000064">
    <property type="entry name" value="NLP_P60_dom"/>
</dbReference>
<dbReference type="PANTHER" id="PTHR47359:SF3">
    <property type="entry name" value="NLP_P60 DOMAIN-CONTAINING PROTEIN-RELATED"/>
    <property type="match status" value="1"/>
</dbReference>
<dbReference type="InterPro" id="IPR038765">
    <property type="entry name" value="Papain-like_cys_pep_sf"/>
</dbReference>
<dbReference type="GO" id="GO:0008234">
    <property type="term" value="F:cysteine-type peptidase activity"/>
    <property type="evidence" value="ECO:0007669"/>
    <property type="project" value="UniProtKB-KW"/>
</dbReference>
<keyword evidence="4" id="KW-0788">Thiol protease</keyword>
<evidence type="ECO:0000256" key="2">
    <source>
        <dbReference type="ARBA" id="ARBA00022670"/>
    </source>
</evidence>
<name>A0A379JI89_9NOCA</name>
<evidence type="ECO:0000256" key="4">
    <source>
        <dbReference type="ARBA" id="ARBA00022807"/>
    </source>
</evidence>
<evidence type="ECO:0000313" key="8">
    <source>
        <dbReference type="Proteomes" id="UP000255467"/>
    </source>
</evidence>
<dbReference type="RefSeq" id="WP_051037075.1">
    <property type="nucleotide sequence ID" value="NZ_UGRY01000004.1"/>
</dbReference>
<feature type="domain" description="NlpC/P60" evidence="6">
    <location>
        <begin position="97"/>
        <end position="210"/>
    </location>
</feature>
<proteinExistence type="inferred from homology"/>
<feature type="signal peptide" evidence="5">
    <location>
        <begin position="1"/>
        <end position="43"/>
    </location>
</feature>
<evidence type="ECO:0000313" key="7">
    <source>
        <dbReference type="EMBL" id="SUD48076.1"/>
    </source>
</evidence>
<keyword evidence="8" id="KW-1185">Reference proteome</keyword>
<dbReference type="STRING" id="1406858.GCA_000710895_03776"/>
<dbReference type="EC" id="3.4.-.-" evidence="7"/>
<dbReference type="Pfam" id="PF00877">
    <property type="entry name" value="NLPC_P60"/>
    <property type="match status" value="1"/>
</dbReference>
<protein>
    <submittedName>
        <fullName evidence="7">Probable endopeptidase cgR_2070</fullName>
        <ecNumber evidence="7">3.4.-.-</ecNumber>
    </submittedName>
</protein>
<dbReference type="AlphaFoldDB" id="A0A379JI89"/>
<dbReference type="GO" id="GO:0006508">
    <property type="term" value="P:proteolysis"/>
    <property type="evidence" value="ECO:0007669"/>
    <property type="project" value="UniProtKB-KW"/>
</dbReference>
<keyword evidence="2" id="KW-0645">Protease</keyword>
<dbReference type="EMBL" id="UGRY01000004">
    <property type="protein sequence ID" value="SUD48076.1"/>
    <property type="molecule type" value="Genomic_DNA"/>
</dbReference>
<evidence type="ECO:0000259" key="6">
    <source>
        <dbReference type="PROSITE" id="PS51935"/>
    </source>
</evidence>
<evidence type="ECO:0000256" key="5">
    <source>
        <dbReference type="SAM" id="SignalP"/>
    </source>
</evidence>
<comment type="similarity">
    <text evidence="1">Belongs to the peptidase C40 family.</text>
</comment>